<reference evidence="1" key="1">
    <citation type="submission" date="2022-04" db="EMBL/GenBank/DDBJ databases">
        <title>Genome of the entomopathogenic fungus Entomophthora muscae.</title>
        <authorList>
            <person name="Elya C."/>
            <person name="Lovett B.R."/>
            <person name="Lee E."/>
            <person name="Macias A.M."/>
            <person name="Hajek A.E."/>
            <person name="De Bivort B.L."/>
            <person name="Kasson M.T."/>
            <person name="De Fine Licht H.H."/>
            <person name="Stajich J.E."/>
        </authorList>
    </citation>
    <scope>NUCLEOTIDE SEQUENCE</scope>
    <source>
        <strain evidence="1">Berkeley</strain>
    </source>
</reference>
<protein>
    <submittedName>
        <fullName evidence="1">Armadillo repeat-containing protein 7</fullName>
    </submittedName>
</protein>
<evidence type="ECO:0000313" key="1">
    <source>
        <dbReference type="EMBL" id="KAJ9052024.1"/>
    </source>
</evidence>
<evidence type="ECO:0000313" key="2">
    <source>
        <dbReference type="Proteomes" id="UP001165960"/>
    </source>
</evidence>
<sequence length="172" mass="19464">MFDARPNKYRGRHVHQDRLQFLQKLVTEFQETDEDEDREEVLANLANFAYDPSNYQFLRDLKVIDLFLDAIHFGPEKHSSFAVGGLCNLCIDPKNKEIILARGGADIIAACLSSPNEEIVRNALTTLMLLIDECESQDILSQDLFDAVSDLATSVNPCIKNLATVFLEKIFK</sequence>
<dbReference type="EMBL" id="QTSX02006865">
    <property type="protein sequence ID" value="KAJ9052024.1"/>
    <property type="molecule type" value="Genomic_DNA"/>
</dbReference>
<proteinExistence type="predicted"/>
<organism evidence="1 2">
    <name type="scientific">Entomophthora muscae</name>
    <dbReference type="NCBI Taxonomy" id="34485"/>
    <lineage>
        <taxon>Eukaryota</taxon>
        <taxon>Fungi</taxon>
        <taxon>Fungi incertae sedis</taxon>
        <taxon>Zoopagomycota</taxon>
        <taxon>Entomophthoromycotina</taxon>
        <taxon>Entomophthoromycetes</taxon>
        <taxon>Entomophthorales</taxon>
        <taxon>Entomophthoraceae</taxon>
        <taxon>Entomophthora</taxon>
    </lineage>
</organism>
<accession>A0ACC2RPM7</accession>
<gene>
    <name evidence="1" type="primary">ARMC7</name>
    <name evidence="1" type="ORF">DSO57_1038342</name>
</gene>
<name>A0ACC2RPM7_9FUNG</name>
<comment type="caution">
    <text evidence="1">The sequence shown here is derived from an EMBL/GenBank/DDBJ whole genome shotgun (WGS) entry which is preliminary data.</text>
</comment>
<keyword evidence="2" id="KW-1185">Reference proteome</keyword>
<dbReference type="Proteomes" id="UP001165960">
    <property type="component" value="Unassembled WGS sequence"/>
</dbReference>